<keyword evidence="7 8" id="KW-0460">Magnesium</keyword>
<dbReference type="SUPFAM" id="SSF55681">
    <property type="entry name" value="Class II aaRS and biotin synthetases"/>
    <property type="match status" value="1"/>
</dbReference>
<keyword evidence="7" id="KW-0963">Cytoplasm</keyword>
<evidence type="ECO:0000256" key="5">
    <source>
        <dbReference type="ARBA" id="ARBA00023146"/>
    </source>
</evidence>
<dbReference type="Pfam" id="PF00152">
    <property type="entry name" value="tRNA-synt_2"/>
    <property type="match status" value="1"/>
</dbReference>
<dbReference type="CDD" id="cd04322">
    <property type="entry name" value="LysRS_N"/>
    <property type="match status" value="1"/>
</dbReference>
<dbReference type="PANTHER" id="PTHR42918:SF15">
    <property type="entry name" value="LYSINE--TRNA LIGASE, CHLOROPLASTIC_MITOCHONDRIAL"/>
    <property type="match status" value="1"/>
</dbReference>
<keyword evidence="3 7" id="KW-0547">Nucleotide-binding</keyword>
<dbReference type="EC" id="6.1.1.6" evidence="7"/>
<feature type="binding site" evidence="7">
    <location>
        <position position="416"/>
    </location>
    <ligand>
        <name>Mg(2+)</name>
        <dbReference type="ChEBI" id="CHEBI:18420"/>
        <label>1</label>
    </ligand>
</feature>
<dbReference type="InterPro" id="IPR006195">
    <property type="entry name" value="aa-tRNA-synth_II"/>
</dbReference>
<dbReference type="Gene3D" id="2.40.50.140">
    <property type="entry name" value="Nucleic acid-binding proteins"/>
    <property type="match status" value="1"/>
</dbReference>
<evidence type="ECO:0000256" key="7">
    <source>
        <dbReference type="HAMAP-Rule" id="MF_00252"/>
    </source>
</evidence>
<dbReference type="CDD" id="cd00775">
    <property type="entry name" value="LysRS_core"/>
    <property type="match status" value="1"/>
</dbReference>
<dbReference type="PROSITE" id="PS50862">
    <property type="entry name" value="AA_TRNA_LIGASE_II"/>
    <property type="match status" value="1"/>
</dbReference>
<dbReference type="PRINTS" id="PR00982">
    <property type="entry name" value="TRNASYNTHLYS"/>
</dbReference>
<comment type="cofactor">
    <cofactor evidence="7 8">
        <name>Mg(2+)</name>
        <dbReference type="ChEBI" id="CHEBI:18420"/>
    </cofactor>
    <text evidence="7 8">Binds 3 Mg(2+) ions per subunit.</text>
</comment>
<keyword evidence="2 7" id="KW-0479">Metal-binding</keyword>
<keyword evidence="7" id="KW-0648">Protein biosynthesis</keyword>
<comment type="subcellular location">
    <subcellularLocation>
        <location evidence="7">Cytoplasm</location>
    </subcellularLocation>
</comment>
<dbReference type="HAMAP" id="MF_00252">
    <property type="entry name" value="Lys_tRNA_synth_class2"/>
    <property type="match status" value="1"/>
</dbReference>
<keyword evidence="4 7" id="KW-0067">ATP-binding</keyword>
<dbReference type="NCBIfam" id="TIGR00499">
    <property type="entry name" value="lysS_bact"/>
    <property type="match status" value="1"/>
</dbReference>
<comment type="similarity">
    <text evidence="7">Belongs to the class-II aminoacyl-tRNA synthetase family.</text>
</comment>
<evidence type="ECO:0000259" key="9">
    <source>
        <dbReference type="PROSITE" id="PS50862"/>
    </source>
</evidence>
<evidence type="ECO:0000256" key="3">
    <source>
        <dbReference type="ARBA" id="ARBA00022741"/>
    </source>
</evidence>
<dbReference type="EMBL" id="FSQZ01000001">
    <property type="protein sequence ID" value="SIN74405.1"/>
    <property type="molecule type" value="Genomic_DNA"/>
</dbReference>
<accession>A0ABY1JER4</accession>
<dbReference type="Pfam" id="PF01336">
    <property type="entry name" value="tRNA_anti-codon"/>
    <property type="match status" value="1"/>
</dbReference>
<proteinExistence type="inferred from homology"/>
<dbReference type="InterPro" id="IPR002313">
    <property type="entry name" value="Lys-tRNA-ligase_II"/>
</dbReference>
<evidence type="ECO:0000313" key="10">
    <source>
        <dbReference type="EMBL" id="SIN74405.1"/>
    </source>
</evidence>
<name>A0ABY1JER4_9BACT</name>
<evidence type="ECO:0000256" key="4">
    <source>
        <dbReference type="ARBA" id="ARBA00022840"/>
    </source>
</evidence>
<comment type="caution">
    <text evidence="10">The sequence shown here is derived from an EMBL/GenBank/DDBJ whole genome shotgun (WGS) entry which is preliminary data.</text>
</comment>
<dbReference type="InterPro" id="IPR018149">
    <property type="entry name" value="Lys-tRNA-synth_II_C"/>
</dbReference>
<dbReference type="InterPro" id="IPR044136">
    <property type="entry name" value="Lys-tRNA-ligase_II_N"/>
</dbReference>
<protein>
    <recommendedName>
        <fullName evidence="7">Lysine--tRNA ligase</fullName>
        <ecNumber evidence="7">6.1.1.6</ecNumber>
    </recommendedName>
    <alternativeName>
        <fullName evidence="7">Lysyl-tRNA synthetase</fullName>
        <shortName evidence="7">LysRS</shortName>
    </alternativeName>
</protein>
<dbReference type="Proteomes" id="UP000185093">
    <property type="component" value="Unassembled WGS sequence"/>
</dbReference>
<evidence type="ECO:0000256" key="1">
    <source>
        <dbReference type="ARBA" id="ARBA00022598"/>
    </source>
</evidence>
<keyword evidence="5 7" id="KW-0030">Aminoacyl-tRNA synthetase</keyword>
<dbReference type="SUPFAM" id="SSF50249">
    <property type="entry name" value="Nucleic acid-binding proteins"/>
    <property type="match status" value="1"/>
</dbReference>
<dbReference type="NCBIfam" id="NF001756">
    <property type="entry name" value="PRK00484.1"/>
    <property type="match status" value="1"/>
</dbReference>
<dbReference type="Gene3D" id="3.30.930.10">
    <property type="entry name" value="Bira Bifunctional Protein, Domain 2"/>
    <property type="match status" value="1"/>
</dbReference>
<keyword evidence="1 7" id="KW-0436">Ligase</keyword>
<organism evidence="10 11">
    <name type="scientific">Acetomicrobium flavidum</name>
    <dbReference type="NCBI Taxonomy" id="49896"/>
    <lineage>
        <taxon>Bacteria</taxon>
        <taxon>Thermotogati</taxon>
        <taxon>Synergistota</taxon>
        <taxon>Synergistia</taxon>
        <taxon>Synergistales</taxon>
        <taxon>Acetomicrobiaceae</taxon>
        <taxon>Acetomicrobium</taxon>
    </lineage>
</organism>
<feature type="binding site" evidence="7">
    <location>
        <position position="423"/>
    </location>
    <ligand>
        <name>Mg(2+)</name>
        <dbReference type="ChEBI" id="CHEBI:18420"/>
        <label>2</label>
    </ligand>
</feature>
<evidence type="ECO:0000256" key="8">
    <source>
        <dbReference type="RuleBase" id="RU000336"/>
    </source>
</evidence>
<dbReference type="InterPro" id="IPR004365">
    <property type="entry name" value="NA-bd_OB_tRNA"/>
</dbReference>
<reference evidence="10 11" key="1">
    <citation type="submission" date="2016-11" db="EMBL/GenBank/DDBJ databases">
        <authorList>
            <person name="Varghese N."/>
            <person name="Submissions S."/>
        </authorList>
    </citation>
    <scope>NUCLEOTIDE SEQUENCE [LARGE SCALE GENOMIC DNA]</scope>
    <source>
        <strain evidence="10 11">DSM 20664</strain>
    </source>
</reference>
<comment type="subunit">
    <text evidence="7">Homodimer.</text>
</comment>
<keyword evidence="11" id="KW-1185">Reference proteome</keyword>
<feature type="binding site" evidence="7">
    <location>
        <position position="423"/>
    </location>
    <ligand>
        <name>Mg(2+)</name>
        <dbReference type="ChEBI" id="CHEBI:18420"/>
        <label>1</label>
    </ligand>
</feature>
<dbReference type="PANTHER" id="PTHR42918">
    <property type="entry name" value="LYSYL-TRNA SYNTHETASE"/>
    <property type="match status" value="1"/>
</dbReference>
<evidence type="ECO:0000256" key="6">
    <source>
        <dbReference type="ARBA" id="ARBA00048573"/>
    </source>
</evidence>
<dbReference type="InterPro" id="IPR004364">
    <property type="entry name" value="Aa-tRNA-synt_II"/>
</dbReference>
<dbReference type="InterPro" id="IPR012340">
    <property type="entry name" value="NA-bd_OB-fold"/>
</dbReference>
<dbReference type="RefSeq" id="WP_074199875.1">
    <property type="nucleotide sequence ID" value="NZ_FSQZ01000001.1"/>
</dbReference>
<comment type="catalytic activity">
    <reaction evidence="6 7 8">
        <text>tRNA(Lys) + L-lysine + ATP = L-lysyl-tRNA(Lys) + AMP + diphosphate</text>
        <dbReference type="Rhea" id="RHEA:20792"/>
        <dbReference type="Rhea" id="RHEA-COMP:9696"/>
        <dbReference type="Rhea" id="RHEA-COMP:9697"/>
        <dbReference type="ChEBI" id="CHEBI:30616"/>
        <dbReference type="ChEBI" id="CHEBI:32551"/>
        <dbReference type="ChEBI" id="CHEBI:33019"/>
        <dbReference type="ChEBI" id="CHEBI:78442"/>
        <dbReference type="ChEBI" id="CHEBI:78529"/>
        <dbReference type="ChEBI" id="CHEBI:456215"/>
        <dbReference type="EC" id="6.1.1.6"/>
    </reaction>
</comment>
<gene>
    <name evidence="7" type="primary">lysS</name>
    <name evidence="10" type="ORF">SAMN05444368_1656</name>
</gene>
<feature type="domain" description="Aminoacyl-transfer RNA synthetases class-II family profile" evidence="9">
    <location>
        <begin position="188"/>
        <end position="504"/>
    </location>
</feature>
<evidence type="ECO:0000313" key="11">
    <source>
        <dbReference type="Proteomes" id="UP000185093"/>
    </source>
</evidence>
<evidence type="ECO:0000256" key="2">
    <source>
        <dbReference type="ARBA" id="ARBA00022723"/>
    </source>
</evidence>
<sequence>MDSDNVNNVNDERTTPEMEIKRQRMEKLERLRSEARFDPYVIDRWDKKHKLSFVHEHFSHLGPDELDKEATIRTAGRVMSIRKHGKASFVHLEDDSGRLQLYFSFDSLGEDKYEWFKKWVDTGDFLGIEGYPFRTKKGELSLLVTEFKLLSKALRPLPEKWHGLKDTEVRYRQRYLDMIANPEVREVFRKRAKIIKTFREVLESHGTLEVETPILSPIAGGANAKPFITYHNALGINLYLRIATELYLKRLIVGMYERVYEIGKNFRNEGIDSMHNPEFTAMEVYWAYANYEDMMNLTEEIIVACADAMGGRQLPYGEHIINYEPPFRRATMVDLVKEHCGIDFLSITDEDARRLAKEKGLDIKGNESRLLIMTEFFDNFVEEKLIQPTFVLGYPVEISPLAKRDPDNPDFTRRFELFICGAEVANAFSELNDPLDQRERFLDQLKKKEAGDEEAHAFDEDFVTALEHGLPPTGGLGIGIDRLTMFLTNSSSIRDVILFPTMRPKE</sequence>
<dbReference type="InterPro" id="IPR045864">
    <property type="entry name" value="aa-tRNA-synth_II/BPL/LPL"/>
</dbReference>